<name>A0A8S1F541_9PELO</name>
<sequence>MNLKRILVDTVQDDQTHSPNIKTLRVIEKEELHELEVSPQDVPSSSVTSVHPIDILHEELSKNDIKVDQIGRIINDGIIQGYFAQDDLKDIAQLYGKTIQGLGNIDVITLADRMNYEQVDHKHVIIGNAFMWNVLKAGMNQVRDKCDNFNFKISAMAETTTDKIEFNSKLVHEGQFCIPDVASFERIDLLEIYRSVTFRKSADFVKRAKHLIKSYLVVSTVPACAIWHYGLRLSGASHKKTIENIPNAVVKVLIDFLLALCGFCRNELNEDAETIVDSVFFKGLGNTEDERLTEFQRLKDTRDSLIGKFRTCISDSLNEVREMPYDYVVKKLLPPPRGKPLSEDCVSWKQYEDVVKKCYSDPSVENMRAKDIIESRLNYKLHLLNNDNSSSS</sequence>
<evidence type="ECO:0000313" key="1">
    <source>
        <dbReference type="EMBL" id="CAB3407969.1"/>
    </source>
</evidence>
<dbReference type="EMBL" id="CADEPM010000006">
    <property type="protein sequence ID" value="CAB3407969.1"/>
    <property type="molecule type" value="Genomic_DNA"/>
</dbReference>
<protein>
    <submittedName>
        <fullName evidence="1">Uncharacterized protein</fullName>
    </submittedName>
</protein>
<dbReference type="Proteomes" id="UP000494206">
    <property type="component" value="Unassembled WGS sequence"/>
</dbReference>
<comment type="caution">
    <text evidence="1">The sequence shown here is derived from an EMBL/GenBank/DDBJ whole genome shotgun (WGS) entry which is preliminary data.</text>
</comment>
<dbReference type="OrthoDB" id="5798424at2759"/>
<dbReference type="AlphaFoldDB" id="A0A8S1F541"/>
<organism evidence="1 2">
    <name type="scientific">Caenorhabditis bovis</name>
    <dbReference type="NCBI Taxonomy" id="2654633"/>
    <lineage>
        <taxon>Eukaryota</taxon>
        <taxon>Metazoa</taxon>
        <taxon>Ecdysozoa</taxon>
        <taxon>Nematoda</taxon>
        <taxon>Chromadorea</taxon>
        <taxon>Rhabditida</taxon>
        <taxon>Rhabditina</taxon>
        <taxon>Rhabditomorpha</taxon>
        <taxon>Rhabditoidea</taxon>
        <taxon>Rhabditidae</taxon>
        <taxon>Peloderinae</taxon>
        <taxon>Caenorhabditis</taxon>
    </lineage>
</organism>
<keyword evidence="2" id="KW-1185">Reference proteome</keyword>
<gene>
    <name evidence="1" type="ORF">CBOVIS_LOCUS9815</name>
</gene>
<accession>A0A8S1F541</accession>
<evidence type="ECO:0000313" key="2">
    <source>
        <dbReference type="Proteomes" id="UP000494206"/>
    </source>
</evidence>
<reference evidence="1 2" key="1">
    <citation type="submission" date="2020-04" db="EMBL/GenBank/DDBJ databases">
        <authorList>
            <person name="Laetsch R D."/>
            <person name="Stevens L."/>
            <person name="Kumar S."/>
            <person name="Blaxter L. M."/>
        </authorList>
    </citation>
    <scope>NUCLEOTIDE SEQUENCE [LARGE SCALE GENOMIC DNA]</scope>
</reference>
<proteinExistence type="predicted"/>